<gene>
    <name evidence="4" type="ORF">ALQ08_101206</name>
    <name evidence="3" type="ORF">ALQ28_101098</name>
</gene>
<dbReference type="EMBL" id="RBRA01000224">
    <property type="protein sequence ID" value="RMQ21428.1"/>
    <property type="molecule type" value="Genomic_DNA"/>
</dbReference>
<dbReference type="Proteomes" id="UP000269044">
    <property type="component" value="Unassembled WGS sequence"/>
</dbReference>
<evidence type="ECO:0000313" key="3">
    <source>
        <dbReference type="EMBL" id="RMP13656.1"/>
    </source>
</evidence>
<protein>
    <submittedName>
        <fullName evidence="3">DNA topoisomerase IV subunit B</fullName>
    </submittedName>
</protein>
<feature type="signal peptide" evidence="1">
    <location>
        <begin position="1"/>
        <end position="23"/>
    </location>
</feature>
<dbReference type="GO" id="GO:0016853">
    <property type="term" value="F:isomerase activity"/>
    <property type="evidence" value="ECO:0007669"/>
    <property type="project" value="UniProtKB-KW"/>
</dbReference>
<sequence length="330" mass="36161">MMRAWLAALAFAVQALIVAPVFAAPLEVLKLQSEHPVDGMVGGNLSGLAQCNGGLWTVSDRDDNLLYSLDVSENTWKAEPQRIDAPTPESYLPLKLRSLAGLSSVVRGGNLDFEGVSCDAAGNRYLVSEAYGTVLKVPVSGAPSWLPLPKELIEQARAQGMLQHFNAIFEGIAVSAAGDRIWLAAEREKRGLLVVRRDQDQWTCGQSCVLLSESGQDQLPPEQGSKKVSTDFSDLSLYNGKLFTLERAVYRICRRDLETGQIERCWSFAKEAMVPSRRYDQPYGLTEALVVDESGAWVGIDNNFGARADGEKRPIVWRFAAPKAGWSDGQ</sequence>
<organism evidence="3 5">
    <name type="scientific">Pseudomonas syringae pv. delphinii</name>
    <dbReference type="NCBI Taxonomy" id="192088"/>
    <lineage>
        <taxon>Bacteria</taxon>
        <taxon>Pseudomonadati</taxon>
        <taxon>Pseudomonadota</taxon>
        <taxon>Gammaproteobacteria</taxon>
        <taxon>Pseudomonadales</taxon>
        <taxon>Pseudomonadaceae</taxon>
        <taxon>Pseudomonas</taxon>
    </lineage>
</organism>
<proteinExistence type="predicted"/>
<comment type="caution">
    <text evidence="3">The sequence shown here is derived from an EMBL/GenBank/DDBJ whole genome shotgun (WGS) entry which is preliminary data.</text>
</comment>
<accession>A0A0P9P9Q7</accession>
<dbReference type="AlphaFoldDB" id="A0A0P9P9Q7"/>
<reference evidence="5 6" key="1">
    <citation type="submission" date="2018-08" db="EMBL/GenBank/DDBJ databases">
        <title>Recombination of ecologically and evolutionarily significant loci maintains genetic cohesion in the Pseudomonas syringae species complex.</title>
        <authorList>
            <person name="Dillon M."/>
            <person name="Thakur S."/>
            <person name="Almeida R.N.D."/>
            <person name="Weir B.S."/>
            <person name="Guttman D.S."/>
        </authorList>
    </citation>
    <scope>NUCLEOTIDE SEQUENCE [LARGE SCALE GENOMIC DNA]</scope>
    <source>
        <strain evidence="4 6">ICMP 13052</strain>
        <strain evidence="3 5">ICMP 4330</strain>
    </source>
</reference>
<dbReference type="Proteomes" id="UP000267908">
    <property type="component" value="Unassembled WGS sequence"/>
</dbReference>
<dbReference type="SUPFAM" id="SSF101898">
    <property type="entry name" value="NHL repeat"/>
    <property type="match status" value="1"/>
</dbReference>
<dbReference type="Pfam" id="PF13449">
    <property type="entry name" value="Phytase-like"/>
    <property type="match status" value="1"/>
</dbReference>
<evidence type="ECO:0000313" key="6">
    <source>
        <dbReference type="Proteomes" id="UP000269044"/>
    </source>
</evidence>
<dbReference type="InterPro" id="IPR027372">
    <property type="entry name" value="Phytase-like_dom"/>
</dbReference>
<dbReference type="EMBL" id="RBQG01000147">
    <property type="protein sequence ID" value="RMP13656.1"/>
    <property type="molecule type" value="Genomic_DNA"/>
</dbReference>
<keyword evidence="3" id="KW-0413">Isomerase</keyword>
<feature type="chain" id="PRO_5033723077" evidence="1">
    <location>
        <begin position="24"/>
        <end position="330"/>
    </location>
</feature>
<evidence type="ECO:0000259" key="2">
    <source>
        <dbReference type="Pfam" id="PF13449"/>
    </source>
</evidence>
<evidence type="ECO:0000256" key="1">
    <source>
        <dbReference type="SAM" id="SignalP"/>
    </source>
</evidence>
<evidence type="ECO:0000313" key="4">
    <source>
        <dbReference type="EMBL" id="RMQ21428.1"/>
    </source>
</evidence>
<name>A0A0P9P9Q7_9PSED</name>
<evidence type="ECO:0000313" key="5">
    <source>
        <dbReference type="Proteomes" id="UP000267908"/>
    </source>
</evidence>
<feature type="domain" description="Phytase-like" evidence="2">
    <location>
        <begin position="43"/>
        <end position="188"/>
    </location>
</feature>
<keyword evidence="1" id="KW-0732">Signal</keyword>